<dbReference type="AlphaFoldDB" id="A0A4S8IIV5"/>
<comment type="caution">
    <text evidence="2">The sequence shown here is derived from an EMBL/GenBank/DDBJ whole genome shotgun (WGS) entry which is preliminary data.</text>
</comment>
<accession>A0A4S8IIV5</accession>
<name>A0A4S8IIV5_MUSBA</name>
<organism evidence="2 3">
    <name type="scientific">Musa balbisiana</name>
    <name type="common">Banana</name>
    <dbReference type="NCBI Taxonomy" id="52838"/>
    <lineage>
        <taxon>Eukaryota</taxon>
        <taxon>Viridiplantae</taxon>
        <taxon>Streptophyta</taxon>
        <taxon>Embryophyta</taxon>
        <taxon>Tracheophyta</taxon>
        <taxon>Spermatophyta</taxon>
        <taxon>Magnoliopsida</taxon>
        <taxon>Liliopsida</taxon>
        <taxon>Zingiberales</taxon>
        <taxon>Musaceae</taxon>
        <taxon>Musa</taxon>
    </lineage>
</organism>
<dbReference type="Proteomes" id="UP000317650">
    <property type="component" value="Chromosome 9"/>
</dbReference>
<protein>
    <submittedName>
        <fullName evidence="2">Uncharacterized protein</fullName>
    </submittedName>
</protein>
<proteinExistence type="predicted"/>
<dbReference type="EMBL" id="PYDT01000010">
    <property type="protein sequence ID" value="THU47774.1"/>
    <property type="molecule type" value="Genomic_DNA"/>
</dbReference>
<evidence type="ECO:0000256" key="1">
    <source>
        <dbReference type="SAM" id="MobiDB-lite"/>
    </source>
</evidence>
<gene>
    <name evidence="2" type="ORF">C4D60_Mb09t19200</name>
</gene>
<keyword evidence="3" id="KW-1185">Reference proteome</keyword>
<evidence type="ECO:0000313" key="2">
    <source>
        <dbReference type="EMBL" id="THU47774.1"/>
    </source>
</evidence>
<feature type="region of interest" description="Disordered" evidence="1">
    <location>
        <begin position="64"/>
        <end position="86"/>
    </location>
</feature>
<reference evidence="2 3" key="1">
    <citation type="journal article" date="2019" name="Nat. Plants">
        <title>Genome sequencing of Musa balbisiana reveals subgenome evolution and function divergence in polyploid bananas.</title>
        <authorList>
            <person name="Yao X."/>
        </authorList>
    </citation>
    <scope>NUCLEOTIDE SEQUENCE [LARGE SCALE GENOMIC DNA]</scope>
    <source>
        <strain evidence="3">cv. DH-PKW</strain>
        <tissue evidence="2">Leaves</tissue>
    </source>
</reference>
<evidence type="ECO:0000313" key="3">
    <source>
        <dbReference type="Proteomes" id="UP000317650"/>
    </source>
</evidence>
<sequence>MEMHQDVDGTDEDEMDDHMAWRYTVAHIDLDCHRLSMAVPPPEWMKEVKRLLLAEWMKESSVLLSSGDPHNRATMTLLKNSRPTLR</sequence>
<feature type="compositionally biased region" description="Polar residues" evidence="1">
    <location>
        <begin position="73"/>
        <end position="86"/>
    </location>
</feature>